<reference evidence="1" key="1">
    <citation type="submission" date="2018-10" db="EMBL/GenBank/DDBJ databases">
        <title>Hidden diversity of soil giant viruses.</title>
        <authorList>
            <person name="Schulz F."/>
            <person name="Alteio L."/>
            <person name="Goudeau D."/>
            <person name="Ryan E.M."/>
            <person name="Malmstrom R.R."/>
            <person name="Blanchard J."/>
            <person name="Woyke T."/>
        </authorList>
    </citation>
    <scope>NUCLEOTIDE SEQUENCE</scope>
    <source>
        <strain evidence="1">HYV1</strain>
    </source>
</reference>
<organism evidence="1">
    <name type="scientific">Hyperionvirus sp</name>
    <dbReference type="NCBI Taxonomy" id="2487770"/>
    <lineage>
        <taxon>Viruses</taxon>
        <taxon>Varidnaviria</taxon>
        <taxon>Bamfordvirae</taxon>
        <taxon>Nucleocytoviricota</taxon>
        <taxon>Megaviricetes</taxon>
        <taxon>Imitervirales</taxon>
        <taxon>Mimiviridae</taxon>
        <taxon>Klosneuvirinae</taxon>
    </lineage>
</organism>
<dbReference type="InterPro" id="IPR011043">
    <property type="entry name" value="Gal_Oxase/kelch_b-propeller"/>
</dbReference>
<dbReference type="PANTHER" id="PTHR36220">
    <property type="entry name" value="UNNAMED PRODUCT"/>
    <property type="match status" value="1"/>
</dbReference>
<dbReference type="SUPFAM" id="SSF50965">
    <property type="entry name" value="Galactose oxidase, central domain"/>
    <property type="match status" value="1"/>
</dbReference>
<evidence type="ECO:0000313" key="1">
    <source>
        <dbReference type="EMBL" id="AYV82741.1"/>
    </source>
</evidence>
<dbReference type="SMART" id="SM00191">
    <property type="entry name" value="Int_alpha"/>
    <property type="match status" value="4"/>
</dbReference>
<sequence>MTKKYIEVARLVGCEGKFSAQGSSVSLSGDGQTLAVGGPGDNKNYGAVWIFENCDDEWIEEVKLIPVGLKEGALAGSAVALSRDGDTLAVGAEGFGGTVMYSRSEDGEWIQLGYVLVGTDDSGTSQGFCVALSAEGDLLAVGDPTDNGSQGAVWLFIRSDRDWFQIGEKLVVKDSIGVVVNFGLSVSLSDSGDILAIGGPNDDSSKGATWVLTKEDNGWMPTQKIVDETATGSFQGFSVSLNGDGNILAVGGPLGNGAAWVYEIGNDGQWVQVGNKLIPPEQSILNFGRSVSLSRSGKILAIGAPGHLNVIPVVPAKKLEISESAVSVGKTIVFKRENDNYVQYGDVLVGRKSADNPNQGYSVSLSSSGCTLGIGGPNTPVGGETWIFDKQ</sequence>
<dbReference type="InterPro" id="IPR028994">
    <property type="entry name" value="Integrin_alpha_N"/>
</dbReference>
<proteinExistence type="predicted"/>
<accession>A0A3G5A983</accession>
<dbReference type="InterPro" id="IPR013519">
    <property type="entry name" value="Int_alpha_beta-p"/>
</dbReference>
<dbReference type="EMBL" id="MK072384">
    <property type="protein sequence ID" value="AYV82741.1"/>
    <property type="molecule type" value="Genomic_DNA"/>
</dbReference>
<dbReference type="PANTHER" id="PTHR36220:SF1">
    <property type="entry name" value="GAMMA TUBULIN COMPLEX COMPONENT C-TERMINAL DOMAIN-CONTAINING PROTEIN"/>
    <property type="match status" value="1"/>
</dbReference>
<protein>
    <submittedName>
        <fullName evidence="1">Uncharacterized protein</fullName>
    </submittedName>
</protein>
<name>A0A3G5A983_9VIRU</name>
<gene>
    <name evidence="1" type="ORF">Hyperionvirus2_109</name>
</gene>
<dbReference type="Gene3D" id="2.130.10.130">
    <property type="entry name" value="Integrin alpha, N-terminal"/>
    <property type="match status" value="2"/>
</dbReference>